<evidence type="ECO:0000313" key="2">
    <source>
        <dbReference type="Proteomes" id="UP000501240"/>
    </source>
</evidence>
<name>A0A7D3VRP6_ACTVE</name>
<dbReference type="AlphaFoldDB" id="A0A7D3VRP6"/>
<gene>
    <name evidence="1" type="ORF">ACTIVE_2391</name>
</gene>
<proteinExistence type="predicted"/>
<keyword evidence="2" id="KW-1185">Reference proteome</keyword>
<dbReference type="RefSeq" id="WP_173095127.1">
    <property type="nucleotide sequence ID" value="NZ_CP053892.1"/>
</dbReference>
<organism evidence="1 2">
    <name type="scientific">Actinomadura verrucosospora</name>
    <dbReference type="NCBI Taxonomy" id="46165"/>
    <lineage>
        <taxon>Bacteria</taxon>
        <taxon>Bacillati</taxon>
        <taxon>Actinomycetota</taxon>
        <taxon>Actinomycetes</taxon>
        <taxon>Streptosporangiales</taxon>
        <taxon>Thermomonosporaceae</taxon>
        <taxon>Actinomadura</taxon>
    </lineage>
</organism>
<protein>
    <submittedName>
        <fullName evidence="1">Uncharacterized protein</fullName>
    </submittedName>
</protein>
<dbReference type="EMBL" id="CP053892">
    <property type="protein sequence ID" value="QKG20753.1"/>
    <property type="molecule type" value="Genomic_DNA"/>
</dbReference>
<dbReference type="Proteomes" id="UP000501240">
    <property type="component" value="Chromosome"/>
</dbReference>
<evidence type="ECO:0000313" key="1">
    <source>
        <dbReference type="EMBL" id="QKG20753.1"/>
    </source>
</evidence>
<reference evidence="1 2" key="1">
    <citation type="submission" date="2020-05" db="EMBL/GenBank/DDBJ databases">
        <title>Actinomadura verrucosospora NRRL-B18236 (PFL_A860) Genome sequencing and assembly.</title>
        <authorList>
            <person name="Samborskyy M."/>
        </authorList>
    </citation>
    <scope>NUCLEOTIDE SEQUENCE [LARGE SCALE GENOMIC DNA]</scope>
    <source>
        <strain evidence="1 2">NRRL:B18236</strain>
    </source>
</reference>
<sequence length="430" mass="46826">MGTEGAVLEAFGAAWDGPPPTAVECIVLPAQTRPDGCDEHIWTEVPDAADDTAVTKVVYDRVTEKRASGAEICVASFRPSVKNVAEVLGAVHQGGVVFVHLATYAPPATASEPPEWDDSWMKRDEAVGTLVHVIGHSSARVRMTDLRKLLAAYDSRFRKQVGTFTARPKFMSMLVSLAVERKLVTIVPNVAGDNNPHVELTPAGRARIAPLAAVPSPPAQPSGPAALEVAAAGGKEPRSLSDRCIDVLRQNDMGPFQELREDVYAQIERLVGEASRSPDRLIRDAVHAVRDERGDAPSRSGKKFPWSRLRAFITRLERQVPVFLSEGRPVTVSLSSTGALVDALADDWRRRLDGELICFVLRNDVVITQYDYEELAGALYNSRQSVFYDKVQEVVDYLASTGRITEAPGDEMRIVLAPPETGEFPHSVGA</sequence>
<accession>A0A7D3VRP6</accession>